<comment type="caution">
    <text evidence="1">The sequence shown here is derived from an EMBL/GenBank/DDBJ whole genome shotgun (WGS) entry which is preliminary data.</text>
</comment>
<evidence type="ECO:0000313" key="1">
    <source>
        <dbReference type="EMBL" id="GEM49656.1"/>
    </source>
</evidence>
<organism evidence="1 2">
    <name type="scientific">Deinococcus cellulosilyticus (strain DSM 18568 / NBRC 106333 / KACC 11606 / 5516J-15)</name>
    <dbReference type="NCBI Taxonomy" id="1223518"/>
    <lineage>
        <taxon>Bacteria</taxon>
        <taxon>Thermotogati</taxon>
        <taxon>Deinococcota</taxon>
        <taxon>Deinococci</taxon>
        <taxon>Deinococcales</taxon>
        <taxon>Deinococcaceae</taxon>
        <taxon>Deinococcus</taxon>
    </lineage>
</organism>
<dbReference type="RefSeq" id="WP_146890600.1">
    <property type="nucleotide sequence ID" value="NZ_BJXB01000039.1"/>
</dbReference>
<proteinExistence type="predicted"/>
<keyword evidence="2" id="KW-1185">Reference proteome</keyword>
<gene>
    <name evidence="1" type="ORF">DC3_52910</name>
</gene>
<accession>A0A511NAT2</accession>
<dbReference type="AlphaFoldDB" id="A0A511NAT2"/>
<dbReference type="Proteomes" id="UP000321306">
    <property type="component" value="Unassembled WGS sequence"/>
</dbReference>
<sequence>MPKDVLMMMVYNVSVPDGAVVVRNAFGLVEVIRLPDGRLMDLYAQVEVCDEHDSDPETACLVELREQWGVDLERRDPWESLGELLNEASANAEHQNL</sequence>
<dbReference type="EMBL" id="BJXB01000039">
    <property type="protein sequence ID" value="GEM49656.1"/>
    <property type="molecule type" value="Genomic_DNA"/>
</dbReference>
<protein>
    <submittedName>
        <fullName evidence="1">Uncharacterized protein</fullName>
    </submittedName>
</protein>
<name>A0A511NAT2_DEIC1</name>
<evidence type="ECO:0000313" key="2">
    <source>
        <dbReference type="Proteomes" id="UP000321306"/>
    </source>
</evidence>
<reference evidence="1 2" key="1">
    <citation type="submission" date="2019-07" db="EMBL/GenBank/DDBJ databases">
        <title>Whole genome shotgun sequence of Deinococcus cellulosilyticus NBRC 106333.</title>
        <authorList>
            <person name="Hosoyama A."/>
            <person name="Uohara A."/>
            <person name="Ohji S."/>
            <person name="Ichikawa N."/>
        </authorList>
    </citation>
    <scope>NUCLEOTIDE SEQUENCE [LARGE SCALE GENOMIC DNA]</scope>
    <source>
        <strain evidence="1 2">NBRC 106333</strain>
    </source>
</reference>